<keyword evidence="3" id="KW-0832">Ubl conjugation</keyword>
<keyword evidence="6" id="KW-0539">Nucleus</keyword>
<gene>
    <name evidence="9" type="ORF">GUJ93_ZPchr0003g16629</name>
</gene>
<keyword evidence="2 6" id="KW-1184">Jasmonic acid signaling pathway</keyword>
<dbReference type="GO" id="GO:0031347">
    <property type="term" value="P:regulation of defense response"/>
    <property type="evidence" value="ECO:0007669"/>
    <property type="project" value="UniProtKB-UniRule"/>
</dbReference>
<dbReference type="EMBL" id="JAAALK010000286">
    <property type="protein sequence ID" value="KAG8063132.1"/>
    <property type="molecule type" value="Genomic_DNA"/>
</dbReference>
<dbReference type="GO" id="GO:0009611">
    <property type="term" value="P:response to wounding"/>
    <property type="evidence" value="ECO:0007669"/>
    <property type="project" value="UniProtKB-UniRule"/>
</dbReference>
<evidence type="ECO:0000256" key="1">
    <source>
        <dbReference type="ARBA" id="ARBA00008614"/>
    </source>
</evidence>
<reference evidence="9" key="2">
    <citation type="submission" date="2021-02" db="EMBL/GenBank/DDBJ databases">
        <authorList>
            <person name="Kimball J.A."/>
            <person name="Haas M.W."/>
            <person name="Macchietto M."/>
            <person name="Kono T."/>
            <person name="Duquette J."/>
            <person name="Shao M."/>
        </authorList>
    </citation>
    <scope>NUCLEOTIDE SEQUENCE</scope>
    <source>
        <tissue evidence="9">Fresh leaf tissue</tissue>
    </source>
</reference>
<reference evidence="9" key="1">
    <citation type="journal article" date="2021" name="bioRxiv">
        <title>Whole Genome Assembly and Annotation of Northern Wild Rice, Zizania palustris L., Supports a Whole Genome Duplication in the Zizania Genus.</title>
        <authorList>
            <person name="Haas M."/>
            <person name="Kono T."/>
            <person name="Macchietto M."/>
            <person name="Millas R."/>
            <person name="McGilp L."/>
            <person name="Shao M."/>
            <person name="Duquette J."/>
            <person name="Hirsch C.N."/>
            <person name="Kimball J."/>
        </authorList>
    </citation>
    <scope>NUCLEOTIDE SEQUENCE</scope>
    <source>
        <tissue evidence="9">Fresh leaf tissue</tissue>
    </source>
</reference>
<dbReference type="PROSITE" id="PS51320">
    <property type="entry name" value="TIFY"/>
    <property type="match status" value="1"/>
</dbReference>
<feature type="domain" description="Tify" evidence="8">
    <location>
        <begin position="99"/>
        <end position="134"/>
    </location>
</feature>
<dbReference type="OrthoDB" id="694242at2759"/>
<evidence type="ECO:0000256" key="5">
    <source>
        <dbReference type="ARBA" id="ARBA00023163"/>
    </source>
</evidence>
<dbReference type="InterPro" id="IPR018467">
    <property type="entry name" value="CCT_CS"/>
</dbReference>
<comment type="function">
    <text evidence="6">Repressor of jasmonate responses.</text>
</comment>
<comment type="caution">
    <text evidence="9">The sequence shown here is derived from an EMBL/GenBank/DDBJ whole genome shotgun (WGS) entry which is preliminary data.</text>
</comment>
<dbReference type="Pfam" id="PF09425">
    <property type="entry name" value="Jas_motif"/>
    <property type="match status" value="1"/>
</dbReference>
<comment type="subcellular location">
    <subcellularLocation>
        <location evidence="6">Nucleus</location>
    </subcellularLocation>
</comment>
<sequence length="185" mass="20300">MHTAAAAAISPAMQQLRDGEEGGRVVEEMSRFPATRGLRPPWTSEHQQQQGGAPFWPPTAAESMQETDARTMQLFPPRTDDDVSPTSSTSTQERRRLAAQTTTAPLIIVYGGQVFVFENYTAEEAEELIQRTQLLANKGNVLAPAPPMPQAQTMAPPAIASGLPGMPIARKASLQRFLQKRRQYN</sequence>
<dbReference type="GO" id="GO:2000022">
    <property type="term" value="P:regulation of jasmonic acid mediated signaling pathway"/>
    <property type="evidence" value="ECO:0007669"/>
    <property type="project" value="UniProtKB-UniRule"/>
</dbReference>
<proteinExistence type="inferred from homology"/>
<protein>
    <recommendedName>
        <fullName evidence="6">Protein TIFY</fullName>
    </recommendedName>
    <alternativeName>
        <fullName evidence="6">Jasmonate ZIM domain-containing protein</fullName>
    </alternativeName>
</protein>
<dbReference type="AlphaFoldDB" id="A0A8J5S928"/>
<feature type="compositionally biased region" description="Basic and acidic residues" evidence="7">
    <location>
        <begin position="17"/>
        <end position="30"/>
    </location>
</feature>
<keyword evidence="10" id="KW-1185">Reference proteome</keyword>
<evidence type="ECO:0000256" key="2">
    <source>
        <dbReference type="ARBA" id="ARBA00022819"/>
    </source>
</evidence>
<dbReference type="InterPro" id="IPR010399">
    <property type="entry name" value="Tify_dom"/>
</dbReference>
<dbReference type="GO" id="GO:0005634">
    <property type="term" value="C:nucleus"/>
    <property type="evidence" value="ECO:0007669"/>
    <property type="project" value="UniProtKB-SubCell"/>
</dbReference>
<dbReference type="PANTHER" id="PTHR33077">
    <property type="entry name" value="PROTEIN TIFY 4A-RELATED-RELATED"/>
    <property type="match status" value="1"/>
</dbReference>
<dbReference type="PANTHER" id="PTHR33077:SF52">
    <property type="entry name" value="PROTEIN TIFY 11D"/>
    <property type="match status" value="1"/>
</dbReference>
<comment type="similarity">
    <text evidence="1 6">Belongs to the TIFY/JAZ family.</text>
</comment>
<evidence type="ECO:0000256" key="3">
    <source>
        <dbReference type="ARBA" id="ARBA00022843"/>
    </source>
</evidence>
<evidence type="ECO:0000256" key="4">
    <source>
        <dbReference type="ARBA" id="ARBA00023015"/>
    </source>
</evidence>
<accession>A0A8J5S928</accession>
<evidence type="ECO:0000259" key="8">
    <source>
        <dbReference type="PROSITE" id="PS51320"/>
    </source>
</evidence>
<comment type="domain">
    <text evidence="6">The jas domain is required for interaction with COI1.</text>
</comment>
<keyword evidence="5" id="KW-0804">Transcription</keyword>
<dbReference type="InterPro" id="IPR040390">
    <property type="entry name" value="TIFY/JAZ"/>
</dbReference>
<evidence type="ECO:0000256" key="6">
    <source>
        <dbReference type="RuleBase" id="RU369065"/>
    </source>
</evidence>
<evidence type="ECO:0000256" key="7">
    <source>
        <dbReference type="SAM" id="MobiDB-lite"/>
    </source>
</evidence>
<dbReference type="Proteomes" id="UP000729402">
    <property type="component" value="Unassembled WGS sequence"/>
</dbReference>
<dbReference type="Pfam" id="PF06200">
    <property type="entry name" value="tify"/>
    <property type="match status" value="1"/>
</dbReference>
<name>A0A8J5S928_ZIZPA</name>
<evidence type="ECO:0000313" key="9">
    <source>
        <dbReference type="EMBL" id="KAG8063132.1"/>
    </source>
</evidence>
<evidence type="ECO:0000313" key="10">
    <source>
        <dbReference type="Proteomes" id="UP000729402"/>
    </source>
</evidence>
<feature type="region of interest" description="Disordered" evidence="7">
    <location>
        <begin position="1"/>
        <end position="98"/>
    </location>
</feature>
<keyword evidence="4" id="KW-0805">Transcription regulation</keyword>
<organism evidence="9 10">
    <name type="scientific">Zizania palustris</name>
    <name type="common">Northern wild rice</name>
    <dbReference type="NCBI Taxonomy" id="103762"/>
    <lineage>
        <taxon>Eukaryota</taxon>
        <taxon>Viridiplantae</taxon>
        <taxon>Streptophyta</taxon>
        <taxon>Embryophyta</taxon>
        <taxon>Tracheophyta</taxon>
        <taxon>Spermatophyta</taxon>
        <taxon>Magnoliopsida</taxon>
        <taxon>Liliopsida</taxon>
        <taxon>Poales</taxon>
        <taxon>Poaceae</taxon>
        <taxon>BOP clade</taxon>
        <taxon>Oryzoideae</taxon>
        <taxon>Oryzeae</taxon>
        <taxon>Zizaniinae</taxon>
        <taxon>Zizania</taxon>
    </lineage>
</organism>